<comment type="caution">
    <text evidence="1">The sequence shown here is derived from an EMBL/GenBank/DDBJ whole genome shotgun (WGS) entry which is preliminary data.</text>
</comment>
<evidence type="ECO:0000313" key="1">
    <source>
        <dbReference type="EMBL" id="KAJ8671837.1"/>
    </source>
</evidence>
<accession>A0ACC2NL55</accession>
<keyword evidence="2" id="KW-1185">Reference proteome</keyword>
<name>A0ACC2NL55_9HYME</name>
<proteinExistence type="predicted"/>
<reference evidence="1" key="1">
    <citation type="submission" date="2023-04" db="EMBL/GenBank/DDBJ databases">
        <title>A chromosome-level genome assembly of the parasitoid wasp Eretmocerus hayati.</title>
        <authorList>
            <person name="Zhong Y."/>
            <person name="Liu S."/>
            <person name="Liu Y."/>
        </authorList>
    </citation>
    <scope>NUCLEOTIDE SEQUENCE</scope>
    <source>
        <strain evidence="1">ZJU_SS_LIU_2023</strain>
    </source>
</reference>
<gene>
    <name evidence="1" type="ORF">QAD02_003096</name>
</gene>
<evidence type="ECO:0000313" key="2">
    <source>
        <dbReference type="Proteomes" id="UP001239111"/>
    </source>
</evidence>
<sequence length="209" mass="23781">MSCCEHSYDCVSYVGDSNLISSKLASANIRLNSDTLLAFEGELNYHDHVFPVPNKPLNRLANRATNVMPSSSNGSCDLQLNLTSRREFDGVSPISTTCTFPIPNSFPMRQKQPQVQQIQDNARTRRSNVVKEVERLKKNREERRQRQAELKEEKEALMNVDPGNPNWEFLGMIRYAFQKIVNLTFSTKLALRRSRLISLESPESPSPPP</sequence>
<dbReference type="EMBL" id="CM056743">
    <property type="protein sequence ID" value="KAJ8671837.1"/>
    <property type="molecule type" value="Genomic_DNA"/>
</dbReference>
<organism evidence="1 2">
    <name type="scientific">Eretmocerus hayati</name>
    <dbReference type="NCBI Taxonomy" id="131215"/>
    <lineage>
        <taxon>Eukaryota</taxon>
        <taxon>Metazoa</taxon>
        <taxon>Ecdysozoa</taxon>
        <taxon>Arthropoda</taxon>
        <taxon>Hexapoda</taxon>
        <taxon>Insecta</taxon>
        <taxon>Pterygota</taxon>
        <taxon>Neoptera</taxon>
        <taxon>Endopterygota</taxon>
        <taxon>Hymenoptera</taxon>
        <taxon>Apocrita</taxon>
        <taxon>Proctotrupomorpha</taxon>
        <taxon>Chalcidoidea</taxon>
        <taxon>Aphelinidae</taxon>
        <taxon>Aphelininae</taxon>
        <taxon>Eretmocerus</taxon>
    </lineage>
</organism>
<dbReference type="Proteomes" id="UP001239111">
    <property type="component" value="Chromosome 3"/>
</dbReference>
<protein>
    <submittedName>
        <fullName evidence="1">Uncharacterized protein</fullName>
    </submittedName>
</protein>